<accession>A0A4Y2NR67</accession>
<keyword evidence="3" id="KW-1185">Reference proteome</keyword>
<dbReference type="GO" id="GO:0071897">
    <property type="term" value="P:DNA biosynthetic process"/>
    <property type="evidence" value="ECO:0007669"/>
    <property type="project" value="UniProtKB-ARBA"/>
</dbReference>
<dbReference type="OrthoDB" id="6768629at2759"/>
<dbReference type="AlphaFoldDB" id="A0A4Y2NR67"/>
<feature type="compositionally biased region" description="Polar residues" evidence="1">
    <location>
        <begin position="409"/>
        <end position="418"/>
    </location>
</feature>
<dbReference type="PANTHER" id="PTHR47331">
    <property type="entry name" value="PHD-TYPE DOMAIN-CONTAINING PROTEIN"/>
    <property type="match status" value="1"/>
</dbReference>
<name>A0A4Y2NR67_ARAVE</name>
<dbReference type="EMBL" id="BGPR01009518">
    <property type="protein sequence ID" value="GBN40527.1"/>
    <property type="molecule type" value="Genomic_DNA"/>
</dbReference>
<feature type="region of interest" description="Disordered" evidence="1">
    <location>
        <begin position="398"/>
        <end position="418"/>
    </location>
</feature>
<dbReference type="Proteomes" id="UP000499080">
    <property type="component" value="Unassembled WGS sequence"/>
</dbReference>
<evidence type="ECO:0000313" key="2">
    <source>
        <dbReference type="EMBL" id="GBN40527.1"/>
    </source>
</evidence>
<dbReference type="PANTHER" id="PTHR47331:SF1">
    <property type="entry name" value="GAG-LIKE PROTEIN"/>
    <property type="match status" value="1"/>
</dbReference>
<dbReference type="InterPro" id="IPR043502">
    <property type="entry name" value="DNA/RNA_pol_sf"/>
</dbReference>
<evidence type="ECO:0000256" key="1">
    <source>
        <dbReference type="SAM" id="MobiDB-lite"/>
    </source>
</evidence>
<dbReference type="InterPro" id="IPR008042">
    <property type="entry name" value="Retrotrans_Pao"/>
</dbReference>
<dbReference type="InterPro" id="IPR005312">
    <property type="entry name" value="DUF1759"/>
</dbReference>
<dbReference type="Pfam" id="PF05380">
    <property type="entry name" value="Peptidase_A17"/>
    <property type="match status" value="1"/>
</dbReference>
<dbReference type="Gene3D" id="2.40.70.10">
    <property type="entry name" value="Acid Proteases"/>
    <property type="match status" value="1"/>
</dbReference>
<gene>
    <name evidence="2" type="ORF">AVEN_120918_1</name>
</gene>
<reference evidence="2 3" key="1">
    <citation type="journal article" date="2019" name="Sci. Rep.">
        <title>Orb-weaving spider Araneus ventricosus genome elucidates the spidroin gene catalogue.</title>
        <authorList>
            <person name="Kono N."/>
            <person name="Nakamura H."/>
            <person name="Ohtoshi R."/>
            <person name="Moran D.A.P."/>
            <person name="Shinohara A."/>
            <person name="Yoshida Y."/>
            <person name="Fujiwara M."/>
            <person name="Mori M."/>
            <person name="Tomita M."/>
            <person name="Arakawa K."/>
        </authorList>
    </citation>
    <scope>NUCLEOTIDE SEQUENCE [LARGE SCALE GENOMIC DNA]</scope>
</reference>
<dbReference type="InterPro" id="IPR021109">
    <property type="entry name" value="Peptidase_aspartic_dom_sf"/>
</dbReference>
<organism evidence="2 3">
    <name type="scientific">Araneus ventricosus</name>
    <name type="common">Orbweaver spider</name>
    <name type="synonym">Epeira ventricosa</name>
    <dbReference type="NCBI Taxonomy" id="182803"/>
    <lineage>
        <taxon>Eukaryota</taxon>
        <taxon>Metazoa</taxon>
        <taxon>Ecdysozoa</taxon>
        <taxon>Arthropoda</taxon>
        <taxon>Chelicerata</taxon>
        <taxon>Arachnida</taxon>
        <taxon>Araneae</taxon>
        <taxon>Araneomorphae</taxon>
        <taxon>Entelegynae</taxon>
        <taxon>Araneoidea</taxon>
        <taxon>Araneidae</taxon>
        <taxon>Araneus</taxon>
    </lineage>
</organism>
<protein>
    <recommendedName>
        <fullName evidence="4">Peptidase aspartic putative domain-containing protein</fullName>
    </recommendedName>
</protein>
<dbReference type="CDD" id="cd00303">
    <property type="entry name" value="retropepsin_like"/>
    <property type="match status" value="1"/>
</dbReference>
<comment type="caution">
    <text evidence="2">The sequence shown here is derived from an EMBL/GenBank/DDBJ whole genome shotgun (WGS) entry which is preliminary data.</text>
</comment>
<dbReference type="Pfam" id="PF03564">
    <property type="entry name" value="DUF1759"/>
    <property type="match status" value="1"/>
</dbReference>
<evidence type="ECO:0000313" key="3">
    <source>
        <dbReference type="Proteomes" id="UP000499080"/>
    </source>
</evidence>
<dbReference type="SUPFAM" id="SSF56672">
    <property type="entry name" value="DNA/RNA polymerases"/>
    <property type="match status" value="1"/>
</dbReference>
<evidence type="ECO:0008006" key="4">
    <source>
        <dbReference type="Google" id="ProtNLM"/>
    </source>
</evidence>
<proteinExistence type="predicted"/>
<sequence>MFLSAKSCKKEDLILVAQEIGENVPPTAKICDLKGIILNSDEYKSDPDFVKGILENAVTDRKLQEEFELEKIKLNKEQEFELEKIKLKQQQELELEKLKINSELELTRMQTQNQNQGMIYQQIPETSNAKKKFTLPKLQFRQFGDDLKDWLPFWSQFEHVDKDDDIAPENKFQYLVQTTVVGSRAREVVESFLPTGENYAKAVDSLKARFGREDLLVEVYVRELLKLIISVHSNQKLAPTFLYDKLESYLRALETLGVTTDKCASILYPMVESCFDEEFLKAWNRSPTSSSANDAKERLENLMLFIKGEVEGEERISLAMSGFGLTKGEDIKMPRKKKYNLETQRGKIPTASMLLASTRTTEVKKPKCIFCDGKHVSSDCFNAQKLTLEEKQKIAFKNTNQKKEEEENPSGNDVNLSNVNPNPKVFLQTFKAKLLSSDKEKTVRVLCDTGSQKSYILKNIAEEMKYPVGRQETIKHSLFDCVSTKECKHNCYRIKLKQLNGNFTCNFEVLDQVNVKMYYLLYVKMNLEPIQVLIGADIMGKLLTGKRKLLSSGLVAVETHLGWTLMGKVPQVSTERVNLAMTVTSLFVKEAEIADLWRLDVLGIKDPMEKKSKQERDLKTKEHFKETVISNQDNRYEVCLPSADDSFPLPDNFKLAKKRLEEWLDEGIIEEVPPNEVALYGNYLPHRPVIKEISSTNPIRPVFDASAKLQSHPSLNQCLQCGPNLIELIPDILARFRVKKFGDTADIRKAFLQMSVSKGDRDYLRFLWWKNLEEKKLKVFRHTRVVFEVKSSPFLLASVIEHHIEASKGFDSEFKKILKQSFYVDNVVASLDSYEDLNNFISKSTQLMLQGGFELGDWESTECETEHGWETPVLGIKWNRQLDSLRVNMSWMNKLSLEKITKRIMLSAAHKVFDPIGYTAPVMLCPKLMLQKAWKMPIGWDTEITGNHRKEFLQWFQDLKILEEIHISRWINVTAENLKHCTIHTFVAQAKKLMLLWYF</sequence>